<organism evidence="2">
    <name type="scientific">marine sediment metagenome</name>
    <dbReference type="NCBI Taxonomy" id="412755"/>
    <lineage>
        <taxon>unclassified sequences</taxon>
        <taxon>metagenomes</taxon>
        <taxon>ecological metagenomes</taxon>
    </lineage>
</organism>
<dbReference type="AlphaFoldDB" id="A0A0F9X9J2"/>
<keyword evidence="1" id="KW-0472">Membrane</keyword>
<protein>
    <submittedName>
        <fullName evidence="2">Uncharacterized protein</fullName>
    </submittedName>
</protein>
<dbReference type="EMBL" id="LAZR01000069">
    <property type="protein sequence ID" value="KKN95656.1"/>
    <property type="molecule type" value="Genomic_DNA"/>
</dbReference>
<accession>A0A0F9X9J2</accession>
<feature type="transmembrane region" description="Helical" evidence="1">
    <location>
        <begin position="6"/>
        <end position="32"/>
    </location>
</feature>
<evidence type="ECO:0000256" key="1">
    <source>
        <dbReference type="SAM" id="Phobius"/>
    </source>
</evidence>
<comment type="caution">
    <text evidence="2">The sequence shown here is derived from an EMBL/GenBank/DDBJ whole genome shotgun (WGS) entry which is preliminary data.</text>
</comment>
<evidence type="ECO:0000313" key="2">
    <source>
        <dbReference type="EMBL" id="KKN95656.1"/>
    </source>
</evidence>
<name>A0A0F9X9J2_9ZZZZ</name>
<sequence>MPSIIYIGITLMITLLEIGIIIGVVLLSYLIIRKLTPPINWYLEMYKHQTYIVHTTDEKLIGKKTKEKIGGRNGLHITTYYKRKPELVQRMDTYFKKNPDVVPVTAEQHVKTMNKIMAELNKE</sequence>
<keyword evidence="1" id="KW-1133">Transmembrane helix</keyword>
<proteinExistence type="predicted"/>
<keyword evidence="1" id="KW-0812">Transmembrane</keyword>
<reference evidence="2" key="1">
    <citation type="journal article" date="2015" name="Nature">
        <title>Complex archaea that bridge the gap between prokaryotes and eukaryotes.</title>
        <authorList>
            <person name="Spang A."/>
            <person name="Saw J.H."/>
            <person name="Jorgensen S.L."/>
            <person name="Zaremba-Niedzwiedzka K."/>
            <person name="Martijn J."/>
            <person name="Lind A.E."/>
            <person name="van Eijk R."/>
            <person name="Schleper C."/>
            <person name="Guy L."/>
            <person name="Ettema T.J."/>
        </authorList>
    </citation>
    <scope>NUCLEOTIDE SEQUENCE</scope>
</reference>
<gene>
    <name evidence="2" type="ORF">LCGC14_0175250</name>
</gene>